<dbReference type="AlphaFoldDB" id="A0A841HFA7"/>
<dbReference type="FunFam" id="2.40.50.140:FF:000009">
    <property type="entry name" value="Elongation factor P"/>
    <property type="match status" value="1"/>
</dbReference>
<dbReference type="FunFam" id="2.30.30.30:FF:000003">
    <property type="entry name" value="Elongation factor P"/>
    <property type="match status" value="1"/>
</dbReference>
<comment type="similarity">
    <text evidence="3 8 10">Belongs to the elongation factor P family.</text>
</comment>
<dbReference type="Pfam" id="PF09285">
    <property type="entry name" value="Elong-fact-P_C"/>
    <property type="match status" value="1"/>
</dbReference>
<dbReference type="GO" id="GO:0043043">
    <property type="term" value="P:peptide biosynthetic process"/>
    <property type="evidence" value="ECO:0007669"/>
    <property type="project" value="InterPro"/>
</dbReference>
<dbReference type="InterPro" id="IPR008991">
    <property type="entry name" value="Translation_prot_SH3-like_sf"/>
</dbReference>
<dbReference type="InterPro" id="IPR015365">
    <property type="entry name" value="Elong-fact-P_C"/>
</dbReference>
<dbReference type="InterPro" id="IPR001059">
    <property type="entry name" value="Transl_elong_P/YeiP_cen"/>
</dbReference>
<evidence type="ECO:0000256" key="4">
    <source>
        <dbReference type="ARBA" id="ARBA00022490"/>
    </source>
</evidence>
<name>A0A841HFA7_9GAMM</name>
<dbReference type="SUPFAM" id="SSF50104">
    <property type="entry name" value="Translation proteins SH3-like domain"/>
    <property type="match status" value="1"/>
</dbReference>
<dbReference type="GO" id="GO:0005829">
    <property type="term" value="C:cytosol"/>
    <property type="evidence" value="ECO:0007669"/>
    <property type="project" value="UniProtKB-ARBA"/>
</dbReference>
<accession>A0A841HFA7</accession>
<evidence type="ECO:0000256" key="9">
    <source>
        <dbReference type="NCBIfam" id="TIGR00038"/>
    </source>
</evidence>
<dbReference type="PANTHER" id="PTHR30053:SF12">
    <property type="entry name" value="ELONGATION FACTOR P (EF-P) FAMILY PROTEIN"/>
    <property type="match status" value="1"/>
</dbReference>
<evidence type="ECO:0000256" key="5">
    <source>
        <dbReference type="ARBA" id="ARBA00022768"/>
    </source>
</evidence>
<keyword evidence="14" id="KW-1185">Reference proteome</keyword>
<sequence>MSRKQPTQATYFMGSISTNEFKAGVKIILENDPYSIVENEMVKPGKGQAFNRVRVRNLKTGRTIERTFKSGDTVEAADVVETDMQYLYADGEFWHFMVPDTFEQYTAGKEAVGDTMKWLKDGMECVVMLWNGVPLNVTPPAHVELKITKSDPGIRGDTATGGGKPAELETGAVVRVPLFINEGEVIRVDTRTGEYIQRAKG</sequence>
<comment type="pathway">
    <text evidence="2 8">Protein biosynthesis; polypeptide chain elongation.</text>
</comment>
<dbReference type="InterPro" id="IPR013185">
    <property type="entry name" value="Transl_elong_KOW-like"/>
</dbReference>
<dbReference type="CDD" id="cd04470">
    <property type="entry name" value="S1_EF-P_repeat_1"/>
    <property type="match status" value="1"/>
</dbReference>
<dbReference type="Proteomes" id="UP000588068">
    <property type="component" value="Unassembled WGS sequence"/>
</dbReference>
<feature type="domain" description="Translation elongation factor P/YeiP central" evidence="12">
    <location>
        <begin position="81"/>
        <end position="135"/>
    </location>
</feature>
<evidence type="ECO:0000259" key="12">
    <source>
        <dbReference type="SMART" id="SM01185"/>
    </source>
</evidence>
<evidence type="ECO:0000256" key="3">
    <source>
        <dbReference type="ARBA" id="ARBA00009479"/>
    </source>
</evidence>
<evidence type="ECO:0000256" key="8">
    <source>
        <dbReference type="HAMAP-Rule" id="MF_00141"/>
    </source>
</evidence>
<dbReference type="SMART" id="SM01185">
    <property type="entry name" value="EFP"/>
    <property type="match status" value="1"/>
</dbReference>
<dbReference type="InterPro" id="IPR011768">
    <property type="entry name" value="Transl_elongation_fac_P"/>
</dbReference>
<protein>
    <recommendedName>
        <fullName evidence="8 9">Elongation factor P</fullName>
        <shortName evidence="8">EF-P</shortName>
    </recommendedName>
</protein>
<keyword evidence="4 8" id="KW-0963">Cytoplasm</keyword>
<comment type="subcellular location">
    <subcellularLocation>
        <location evidence="1 8">Cytoplasm</location>
    </subcellularLocation>
</comment>
<dbReference type="HAMAP" id="MF_00141">
    <property type="entry name" value="EF_P"/>
    <property type="match status" value="1"/>
</dbReference>
<dbReference type="Gene3D" id="2.40.50.140">
    <property type="entry name" value="Nucleic acid-binding proteins"/>
    <property type="match status" value="2"/>
</dbReference>
<gene>
    <name evidence="8" type="primary">efp</name>
    <name evidence="13" type="ORF">HNQ60_000403</name>
</gene>
<dbReference type="SMART" id="SM00841">
    <property type="entry name" value="Elong-fact-P_C"/>
    <property type="match status" value="1"/>
</dbReference>
<evidence type="ECO:0000256" key="6">
    <source>
        <dbReference type="ARBA" id="ARBA00022917"/>
    </source>
</evidence>
<feature type="modified residue" description="N6-(3,6-diaminohexanoyl)-5-hydroxylysine" evidence="8">
    <location>
        <position position="46"/>
    </location>
</feature>
<keyword evidence="7 8" id="KW-0379">Hydroxylation</keyword>
<dbReference type="PIRSF" id="PIRSF005901">
    <property type="entry name" value="EF-P"/>
    <property type="match status" value="1"/>
</dbReference>
<dbReference type="NCBIfam" id="TIGR00038">
    <property type="entry name" value="efp"/>
    <property type="match status" value="1"/>
</dbReference>
<keyword evidence="6 8" id="KW-0648">Protein biosynthesis</keyword>
<dbReference type="Pfam" id="PF01132">
    <property type="entry name" value="EFP"/>
    <property type="match status" value="1"/>
</dbReference>
<dbReference type="SUPFAM" id="SSF50249">
    <property type="entry name" value="Nucleic acid-binding proteins"/>
    <property type="match status" value="2"/>
</dbReference>
<dbReference type="InterPro" id="IPR014722">
    <property type="entry name" value="Rib_uL2_dom2"/>
</dbReference>
<comment type="function">
    <text evidence="8">Involved in peptide bond synthesis. Alleviates ribosome stalling that occurs when 3 or more consecutive Pro residues or the sequence PPG is present in a protein, possibly by augmenting the peptidyl transferase activity of the ribosome. Modification of Lys-46 is required for alleviation.</text>
</comment>
<evidence type="ECO:0000256" key="7">
    <source>
        <dbReference type="ARBA" id="ARBA00023278"/>
    </source>
</evidence>
<feature type="domain" description="Elongation factor P C-terminal" evidence="11">
    <location>
        <begin position="143"/>
        <end position="198"/>
    </location>
</feature>
<dbReference type="EMBL" id="JACHHZ010000001">
    <property type="protein sequence ID" value="MBB6091557.1"/>
    <property type="molecule type" value="Genomic_DNA"/>
</dbReference>
<evidence type="ECO:0000256" key="2">
    <source>
        <dbReference type="ARBA" id="ARBA00004815"/>
    </source>
</evidence>
<evidence type="ECO:0000256" key="10">
    <source>
        <dbReference type="RuleBase" id="RU004389"/>
    </source>
</evidence>
<organism evidence="13 14">
    <name type="scientific">Povalibacter uvarum</name>
    <dbReference type="NCBI Taxonomy" id="732238"/>
    <lineage>
        <taxon>Bacteria</taxon>
        <taxon>Pseudomonadati</taxon>
        <taxon>Pseudomonadota</taxon>
        <taxon>Gammaproteobacteria</taxon>
        <taxon>Steroidobacterales</taxon>
        <taxon>Steroidobacteraceae</taxon>
        <taxon>Povalibacter</taxon>
    </lineage>
</organism>
<dbReference type="UniPathway" id="UPA00345"/>
<dbReference type="PANTHER" id="PTHR30053">
    <property type="entry name" value="ELONGATION FACTOR P"/>
    <property type="match status" value="1"/>
</dbReference>
<reference evidence="13 14" key="1">
    <citation type="submission" date="2020-08" db="EMBL/GenBank/DDBJ databases">
        <title>Genomic Encyclopedia of Type Strains, Phase IV (KMG-IV): sequencing the most valuable type-strain genomes for metagenomic binning, comparative biology and taxonomic classification.</title>
        <authorList>
            <person name="Goeker M."/>
        </authorList>
    </citation>
    <scope>NUCLEOTIDE SEQUENCE [LARGE SCALE GENOMIC DNA]</scope>
    <source>
        <strain evidence="13 14">DSM 26723</strain>
    </source>
</reference>
<dbReference type="InterPro" id="IPR012340">
    <property type="entry name" value="NA-bd_OB-fold"/>
</dbReference>
<keyword evidence="5 8" id="KW-0251">Elongation factor</keyword>
<evidence type="ECO:0000259" key="11">
    <source>
        <dbReference type="SMART" id="SM00841"/>
    </source>
</evidence>
<dbReference type="NCBIfam" id="NF001810">
    <property type="entry name" value="PRK00529.1"/>
    <property type="match status" value="1"/>
</dbReference>
<comment type="PTM">
    <text evidence="8">May be beta-lysylated on the epsilon-amino group of Lys-46 by the combined action of EpmA and EpmB, and then hydroxylated on the C5 position of the same residue by EpmC (if this protein is present). Lysylation is critical for the stimulatory effect of EF-P on peptide-bond formation. The lysylation moiety may extend toward the peptidyltransferase center and stabilize the terminal 3-CCA end of the tRNA. Hydroxylation of the C5 position on Lys-46 may allow additional potential stabilizing hydrogen-bond interactions with the P-tRNA.</text>
</comment>
<dbReference type="CDD" id="cd05794">
    <property type="entry name" value="S1_EF-P_repeat_2"/>
    <property type="match status" value="1"/>
</dbReference>
<dbReference type="Gene3D" id="2.30.30.30">
    <property type="match status" value="1"/>
</dbReference>
<dbReference type="GO" id="GO:0003746">
    <property type="term" value="F:translation elongation factor activity"/>
    <property type="evidence" value="ECO:0007669"/>
    <property type="project" value="UniProtKB-UniRule"/>
</dbReference>
<dbReference type="InterPro" id="IPR013852">
    <property type="entry name" value="Transl_elong_P/YeiP_CS"/>
</dbReference>
<proteinExistence type="inferred from homology"/>
<dbReference type="PROSITE" id="PS01275">
    <property type="entry name" value="EFP"/>
    <property type="match status" value="1"/>
</dbReference>
<evidence type="ECO:0000313" key="14">
    <source>
        <dbReference type="Proteomes" id="UP000588068"/>
    </source>
</evidence>
<evidence type="ECO:0000313" key="13">
    <source>
        <dbReference type="EMBL" id="MBB6091557.1"/>
    </source>
</evidence>
<dbReference type="FunFam" id="2.40.50.140:FF:000004">
    <property type="entry name" value="Elongation factor P"/>
    <property type="match status" value="1"/>
</dbReference>
<evidence type="ECO:0000256" key="1">
    <source>
        <dbReference type="ARBA" id="ARBA00004496"/>
    </source>
</evidence>
<comment type="caution">
    <text evidence="13">The sequence shown here is derived from an EMBL/GenBank/DDBJ whole genome shotgun (WGS) entry which is preliminary data.</text>
</comment>
<dbReference type="Pfam" id="PF08207">
    <property type="entry name" value="EFP_N"/>
    <property type="match status" value="1"/>
</dbReference>
<dbReference type="InterPro" id="IPR020599">
    <property type="entry name" value="Transl_elong_fac_P/YeiP"/>
</dbReference>